<gene>
    <name evidence="1" type="ORF">CR513_23613</name>
</gene>
<protein>
    <submittedName>
        <fullName evidence="1">Uncharacterized protein</fullName>
    </submittedName>
</protein>
<feature type="non-terminal residue" evidence="1">
    <location>
        <position position="1"/>
    </location>
</feature>
<sequence>MVKSKCCSLIIDGGSSVNVASLRLLSEKGEMVVNKQINVELTLGKYKDEILDDVVPMEATYNLLGRPW</sequence>
<proteinExistence type="predicted"/>
<comment type="caution">
    <text evidence="1">The sequence shown here is derived from an EMBL/GenBank/DDBJ whole genome shotgun (WGS) entry which is preliminary data.</text>
</comment>
<evidence type="ECO:0000313" key="1">
    <source>
        <dbReference type="EMBL" id="RDX94058.1"/>
    </source>
</evidence>
<accession>A0A371GU32</accession>
<dbReference type="PANTHER" id="PTHR35046">
    <property type="entry name" value="ZINC KNUCKLE (CCHC-TYPE) FAMILY PROTEIN"/>
    <property type="match status" value="1"/>
</dbReference>
<evidence type="ECO:0000313" key="2">
    <source>
        <dbReference type="Proteomes" id="UP000257109"/>
    </source>
</evidence>
<name>A0A371GU32_MUCPR</name>
<reference evidence="1" key="1">
    <citation type="submission" date="2018-05" db="EMBL/GenBank/DDBJ databases">
        <title>Draft genome of Mucuna pruriens seed.</title>
        <authorList>
            <person name="Nnadi N.E."/>
            <person name="Vos R."/>
            <person name="Hasami M.H."/>
            <person name="Devisetty U.K."/>
            <person name="Aguiy J.C."/>
        </authorList>
    </citation>
    <scope>NUCLEOTIDE SEQUENCE [LARGE SCALE GENOMIC DNA]</scope>
    <source>
        <strain evidence="1">JCA_2017</strain>
    </source>
</reference>
<dbReference type="PANTHER" id="PTHR35046:SF9">
    <property type="entry name" value="RNA-DIRECTED DNA POLYMERASE"/>
    <property type="match status" value="1"/>
</dbReference>
<dbReference type="AlphaFoldDB" id="A0A371GU32"/>
<organism evidence="1 2">
    <name type="scientific">Mucuna pruriens</name>
    <name type="common">Velvet bean</name>
    <name type="synonym">Dolichos pruriens</name>
    <dbReference type="NCBI Taxonomy" id="157652"/>
    <lineage>
        <taxon>Eukaryota</taxon>
        <taxon>Viridiplantae</taxon>
        <taxon>Streptophyta</taxon>
        <taxon>Embryophyta</taxon>
        <taxon>Tracheophyta</taxon>
        <taxon>Spermatophyta</taxon>
        <taxon>Magnoliopsida</taxon>
        <taxon>eudicotyledons</taxon>
        <taxon>Gunneridae</taxon>
        <taxon>Pentapetalae</taxon>
        <taxon>rosids</taxon>
        <taxon>fabids</taxon>
        <taxon>Fabales</taxon>
        <taxon>Fabaceae</taxon>
        <taxon>Papilionoideae</taxon>
        <taxon>50 kb inversion clade</taxon>
        <taxon>NPAAA clade</taxon>
        <taxon>indigoferoid/millettioid clade</taxon>
        <taxon>Phaseoleae</taxon>
        <taxon>Mucuna</taxon>
    </lineage>
</organism>
<dbReference type="OrthoDB" id="1747743at2759"/>
<keyword evidence="2" id="KW-1185">Reference proteome</keyword>
<dbReference type="Proteomes" id="UP000257109">
    <property type="component" value="Unassembled WGS sequence"/>
</dbReference>
<dbReference type="EMBL" id="QJKJ01004467">
    <property type="protein sequence ID" value="RDX94058.1"/>
    <property type="molecule type" value="Genomic_DNA"/>
</dbReference>